<evidence type="ECO:0000259" key="2">
    <source>
        <dbReference type="Pfam" id="PF14222"/>
    </source>
</evidence>
<evidence type="ECO:0000256" key="1">
    <source>
        <dbReference type="SAM" id="MobiDB-lite"/>
    </source>
</evidence>
<organism evidence="6 7">
    <name type="scientific">Trichuris muris</name>
    <name type="common">Mouse whipworm</name>
    <dbReference type="NCBI Taxonomy" id="70415"/>
    <lineage>
        <taxon>Eukaryota</taxon>
        <taxon>Metazoa</taxon>
        <taxon>Ecdysozoa</taxon>
        <taxon>Nematoda</taxon>
        <taxon>Enoplea</taxon>
        <taxon>Dorylaimia</taxon>
        <taxon>Trichinellida</taxon>
        <taxon>Trichuridae</taxon>
        <taxon>Trichuris</taxon>
    </lineage>
</organism>
<reference evidence="7" key="1">
    <citation type="submission" date="2019-12" db="UniProtKB">
        <authorList>
            <consortium name="WormBaseParasite"/>
        </authorList>
    </citation>
    <scope>IDENTIFICATION</scope>
</reference>
<feature type="domain" description="Cell morphogenesis central region" evidence="4">
    <location>
        <begin position="1386"/>
        <end position="1471"/>
    </location>
</feature>
<name>A0A5S6QGF4_TRIMR</name>
<feature type="domain" description="Cell morphogenesis protein N-terminal" evidence="2">
    <location>
        <begin position="149"/>
        <end position="660"/>
    </location>
</feature>
<dbReference type="Pfam" id="PF14228">
    <property type="entry name" value="MOR2-PAG1_mid"/>
    <property type="match status" value="4"/>
</dbReference>
<feature type="domain" description="Cell morphogenesis central region" evidence="4">
    <location>
        <begin position="1748"/>
        <end position="1850"/>
    </location>
</feature>
<dbReference type="InterPro" id="IPR045842">
    <property type="entry name" value="Fry_C"/>
</dbReference>
<feature type="domain" description="Cell morphogenesis central region" evidence="4">
    <location>
        <begin position="1190"/>
        <end position="1345"/>
    </location>
</feature>
<dbReference type="InterPro" id="IPR016024">
    <property type="entry name" value="ARM-type_fold"/>
</dbReference>
<dbReference type="Proteomes" id="UP000046395">
    <property type="component" value="Unassembled WGS sequence"/>
</dbReference>
<dbReference type="InterPro" id="IPR039867">
    <property type="entry name" value="Furry/Tao3/Mor2"/>
</dbReference>
<dbReference type="InterPro" id="IPR029473">
    <property type="entry name" value="MOR2-PAG1_mid"/>
</dbReference>
<keyword evidence="6" id="KW-1185">Reference proteome</keyword>
<feature type="compositionally biased region" description="Acidic residues" evidence="1">
    <location>
        <begin position="2419"/>
        <end position="2434"/>
    </location>
</feature>
<sequence>MEESTPSTTGLADNLPWGSVKSEETASLPQVNVKPGEFVAQTLFIDFVLLAEKRIAVALAEPQEKLLSKTLQRGEDAQFDQVIIALGVLSENCLPSVLRSLFAWYEEQKKQCHLNMQKRVQQTFSSTRNDSAKQTGKLEPKPECDLAAEKRGLAIDFIFCLVLIEILQQLPLHPGIDELVDRIIQTAFQNFSYKGYALMESNSANARIISELFSEVVGHLSLVRFSLVRKRFKQELDELRSRENSSQNIISLLMGMKFFRVKMAPIEDFESSMRFLHDLAAYFVDVKEREIKHALAGLFIEILLPVAANAKTEVNVPSVKSFVEMLYSQTLDLATKKKHSLAFFPLLTCLLCISHKQFFLSNWHYFLTLCLSNLKHKDPKMSRVALESLYRLVWVYVVRIKCESNTATLSRLQSICNSLFPKGGRGVMPQRLDFAFKEVIFDLLCVGRPIRTIYSERMNIGLRALLVIADNLQQKDGPPPMPRTISTLPSGSTLRVRRTYLARPLLADVARNIGIELYYGPCRRAFDGIIRLLDTQVGRPLIMTVVQTSGKETDDILGGERKPKIDLFRTCIAAIPRLLPDGMSRQDVVELLARLTLHVDEELRLLACQALQNLIVECTDWHNDVIYSFLQFFTREIPDVYPHLIDSSLRLLLQILSCWKNSVTAAAVERKNDGAEQCSTPTQIAVPPVLRTDGSAMVLHCIEGFALTMLCQSRSIPRKLAITILKEVKGMFPLLCPSEDFDVPVIDVLDDACSYVLQKYVQHISSSEKAIWLAAPQLDFLWISEKISSIETNFNLVGLDNGNEYFQWDPWAVALSGFTEEPRLLQRCPTAVSYAWPAAHTRLNAVFAYIDPNSPQNDSRASLLRTSKSKATSVNAQETVSYSSCLGLWQKYLVVACAIAPPQQSPTAILRSISPVTLQCDVLDNPKPSELKVPRISNVSATHLFRLVLPLLRCEMTDMRDSVVLGLGSINPLAFDCLLEELTVYIREACERKQENVRRKRRRDILRLQLVRLFEMAIFRGCFASYSIIEPTTGQLKPFLRDFIENSRCYLEADHDVDTQMGCALHLHFAKMVSLLIRSFPIEKRLNLMSNDLRKNLFYLFASWSGRLGLVLDKRHLRDKDFLNSQESFAVMAMCSVLTCGHVFDPHAISDENGYIFGWLEALVQSRSDKISEVSEETLTLLLEFNSDATNLLDWIVDHCYSSPSHVADQCFRAVAAVFLLREYPCDFIAMFNLALLYVGYPLTRMRNLAVELMQMLEERFFDESALCYQHEVVDESSSRVVADQDSSLNFTKPQMLLSEQMSQLHPEITMPIFSEVSLRLQSARPARRASMLHYLVPWLHNVELVDPFLEPPDRAPALSLSAKVSESQAMACRVLKGEGWGSTQASEMILNNMLYITVQFGNEHPHLLENLWASLVSCWPQNVRIIIRYLSVMLVLAPDTLLDYAKRIIIYFARVCPERVVNVLTTELETVEIFRNPLERTEVAPYYRWVRKEDNEEHVDVDVNCFDAVVHSAPIIDSEAPESHSFAEEEPVMEPAGSVTSLLTLKAEDFSKDCTFQVTMPNRHDRAHKAKEFTNAFQLPMPAYGGHYCPLSEFLPSVDQFVILCHRCHIAVIFLTDVVLADMDVDWSVHLPLMLHISFLGLDHSRAMVNNHCKQLLVNLAALYGSRSISGLNVTRFLNTRSIWSHPHFPKRSNDIRGSIQGFDATSSASSTVSCDSGCQLSCHGGSCSFPERRLFVDIENPSELAIAITDFLASKEGMPLWPSDDLYMKSARTSSVVLMSKLAQQVNRFYSLVLPSARIESRWAQTALHIAVCCSNRHYASRSFQIMRALHVPLTSRMINSILARLAEIICEHNEDMLEYVSEIMATLQASVLNMEVAEHSLVSLFKPSAMEPQPAETNRHSPTHQRSTSCYVDGVTKPPRDGVDCSAALNAPAGFNMPRSKSAQLLWIAVSMLESDFESEFSMGLKLLDKLLDLHQFERQDCFDRLTRMVHQLGWANFPGIQRLVLKGCTFNNVYESTVGVVVKLTPLLGCQIVGTSVCSGLALGLTGVLPYAIIHYEQPTKLALSACDAIAEFCRSQLESADAEASQNSEHPLEHLATIMKLYQKRSFRKECTQWTRCVIQYFNDLYPTMAVGMLTFLTEILDRGPSSLHTAVLQIMKPVFVHIEFSADCLAFINGYFLKVVSKHVQGPNWKEASAILNIAVSRSSSFSKPSNSCGHFDQEGLRKELPGRTMEFRVDISSLDLGKISCPLPVGESDGTTKRVPCSDLTLKRSLTNQVKVREHLIALLNASGLRVGLIRSPSIIFSQSSHDVICEQMSSAYSSSGELTAVADPTSTASPEHSFHDITSETYAPVFKEFDFLEGEQDSLSESSESCFNWLTTLRSQQVEDDGAESPSGDNAPENVEYSASSRSGSDLSDEEGSSDSIAEESTELPTAGDLEHIFLSDGSPNDKIVENVLHTPTQSLTTSVSEAAEHSGSVEPADRRPSRLSFNLECPHHSTGQIEETWNQCFLQILSNSGTIRCAELIFTQLIRETTHKVSGLIRDACHFLSMSPVFHDVTGQFLNSVTVLLKIADFPFLFVSDVSAQSADLYRRHKYYLMELNGHLEAYLERKEHTIKVLNNFKSALKLQLLITKMEHSTTEQGLELCRSLHKLLFQIFLIAECISKVHRFVMDSAGGEADLSQEIAELHRDLLCAANDLGGCSETKTIVDGSVSPYQRLIFLIGAKDARESLLHLRSLRLHHRRAEVLGCCEQVDVEVLLLVYCQMLAEKNKQFHAIIGSGTLPEEACITLMEFNITLSEHIRALAENIKKPVVELSPSNILT</sequence>
<feature type="region of interest" description="Disordered" evidence="1">
    <location>
        <begin position="2468"/>
        <end position="2489"/>
    </location>
</feature>
<proteinExistence type="predicted"/>
<feature type="domain" description="Cell morphogenesis central region" evidence="4">
    <location>
        <begin position="1607"/>
        <end position="1665"/>
    </location>
</feature>
<dbReference type="STRING" id="70415.A0A5S6QGF4"/>
<dbReference type="SUPFAM" id="SSF48371">
    <property type="entry name" value="ARM repeat"/>
    <property type="match status" value="1"/>
</dbReference>
<dbReference type="PANTHER" id="PTHR12295:SF30">
    <property type="entry name" value="PROTEIN FURRY"/>
    <property type="match status" value="1"/>
</dbReference>
<evidence type="ECO:0000259" key="4">
    <source>
        <dbReference type="Pfam" id="PF14228"/>
    </source>
</evidence>
<dbReference type="PANTHER" id="PTHR12295">
    <property type="entry name" value="FURRY-RELATED"/>
    <property type="match status" value="1"/>
</dbReference>
<feature type="domain" description="Cell morphogenesis protein C-terminal" evidence="3">
    <location>
        <begin position="1946"/>
        <end position="2209"/>
    </location>
</feature>
<dbReference type="GO" id="GO:0031175">
    <property type="term" value="P:neuron projection development"/>
    <property type="evidence" value="ECO:0007669"/>
    <property type="project" value="TreeGrafter"/>
</dbReference>
<evidence type="ECO:0000313" key="6">
    <source>
        <dbReference type="Proteomes" id="UP000046395"/>
    </source>
</evidence>
<accession>A0A5S6QGF4</accession>
<dbReference type="Pfam" id="PF14222">
    <property type="entry name" value="MOR2-PAG1_N"/>
    <property type="match status" value="1"/>
</dbReference>
<dbReference type="InterPro" id="IPR025481">
    <property type="entry name" value="Cell_Morphogen_C"/>
</dbReference>
<dbReference type="InterPro" id="IPR025614">
    <property type="entry name" value="Cell_morpho_N"/>
</dbReference>
<evidence type="ECO:0000313" key="7">
    <source>
        <dbReference type="WBParaSite" id="TMUE_2000006210.1"/>
    </source>
</evidence>
<dbReference type="GO" id="GO:0000902">
    <property type="term" value="P:cell morphogenesis"/>
    <property type="evidence" value="ECO:0007669"/>
    <property type="project" value="InterPro"/>
</dbReference>
<feature type="region of interest" description="Disordered" evidence="1">
    <location>
        <begin position="2389"/>
        <end position="2439"/>
    </location>
</feature>
<feature type="domain" description="Protein furry C-terminal" evidence="5">
    <location>
        <begin position="2272"/>
        <end position="2473"/>
    </location>
</feature>
<evidence type="ECO:0000259" key="5">
    <source>
        <dbReference type="Pfam" id="PF19421"/>
    </source>
</evidence>
<feature type="domain" description="Protein furry C-terminal" evidence="5">
    <location>
        <begin position="2505"/>
        <end position="2808"/>
    </location>
</feature>
<dbReference type="GO" id="GO:0005938">
    <property type="term" value="C:cell cortex"/>
    <property type="evidence" value="ECO:0007669"/>
    <property type="project" value="TreeGrafter"/>
</dbReference>
<evidence type="ECO:0000259" key="3">
    <source>
        <dbReference type="Pfam" id="PF14225"/>
    </source>
</evidence>
<dbReference type="Pfam" id="PF14225">
    <property type="entry name" value="MOR2-PAG1_C"/>
    <property type="match status" value="1"/>
</dbReference>
<protein>
    <submittedName>
        <fullName evidence="7">Protein furry-like protein-like</fullName>
    </submittedName>
</protein>
<dbReference type="Pfam" id="PF19421">
    <property type="entry name" value="Fry_C"/>
    <property type="match status" value="2"/>
</dbReference>
<dbReference type="GO" id="GO:0030427">
    <property type="term" value="C:site of polarized growth"/>
    <property type="evidence" value="ECO:0007669"/>
    <property type="project" value="TreeGrafter"/>
</dbReference>
<dbReference type="WBParaSite" id="TMUE_2000006210.1">
    <property type="protein sequence ID" value="TMUE_2000006210.1"/>
    <property type="gene ID" value="WBGene00293267"/>
</dbReference>